<gene>
    <name evidence="3 5" type="primary">rimP</name>
    <name evidence="5" type="ORF">TFUB20_01431</name>
</gene>
<dbReference type="AlphaFoldDB" id="A0A1D3UKU6"/>
<keyword evidence="1 3" id="KW-0963">Cytoplasm</keyword>
<dbReference type="GO" id="GO:0006412">
    <property type="term" value="P:translation"/>
    <property type="evidence" value="ECO:0007669"/>
    <property type="project" value="TreeGrafter"/>
</dbReference>
<dbReference type="PANTHER" id="PTHR33867:SF1">
    <property type="entry name" value="RIBOSOME MATURATION FACTOR RIMP"/>
    <property type="match status" value="1"/>
</dbReference>
<name>A0A1D3UKU6_TANFO</name>
<evidence type="ECO:0000256" key="1">
    <source>
        <dbReference type="ARBA" id="ARBA00022490"/>
    </source>
</evidence>
<comment type="similarity">
    <text evidence="3">Belongs to the RimP family.</text>
</comment>
<dbReference type="Pfam" id="PF02576">
    <property type="entry name" value="RimP_N"/>
    <property type="match status" value="1"/>
</dbReference>
<evidence type="ECO:0000313" key="6">
    <source>
        <dbReference type="Proteomes" id="UP000182057"/>
    </source>
</evidence>
<accession>A0A1D3UKU6</accession>
<evidence type="ECO:0000256" key="2">
    <source>
        <dbReference type="ARBA" id="ARBA00022517"/>
    </source>
</evidence>
<dbReference type="InterPro" id="IPR028989">
    <property type="entry name" value="RimP_N"/>
</dbReference>
<dbReference type="InterPro" id="IPR035956">
    <property type="entry name" value="RimP_N_sf"/>
</dbReference>
<proteinExistence type="inferred from homology"/>
<dbReference type="NCBIfam" id="NF002531">
    <property type="entry name" value="PRK02001.1"/>
    <property type="match status" value="1"/>
</dbReference>
<dbReference type="InterPro" id="IPR003728">
    <property type="entry name" value="Ribosome_maturation_RimP"/>
</dbReference>
<dbReference type="HAMAP" id="MF_01077">
    <property type="entry name" value="RimP"/>
    <property type="match status" value="1"/>
</dbReference>
<dbReference type="GO" id="GO:0005829">
    <property type="term" value="C:cytosol"/>
    <property type="evidence" value="ECO:0007669"/>
    <property type="project" value="TreeGrafter"/>
</dbReference>
<reference evidence="5 6" key="1">
    <citation type="submission" date="2016-09" db="EMBL/GenBank/DDBJ databases">
        <authorList>
            <person name="Capua I."/>
            <person name="De Benedictis P."/>
            <person name="Joannis T."/>
            <person name="Lombin L.H."/>
            <person name="Cattoli G."/>
        </authorList>
    </citation>
    <scope>NUCLEOTIDE SEQUENCE [LARGE SCALE GENOMIC DNA]</scope>
    <source>
        <strain evidence="5 6">UB20</strain>
    </source>
</reference>
<evidence type="ECO:0000259" key="4">
    <source>
        <dbReference type="Pfam" id="PF02576"/>
    </source>
</evidence>
<dbReference type="GO" id="GO:0000028">
    <property type="term" value="P:ribosomal small subunit assembly"/>
    <property type="evidence" value="ECO:0007669"/>
    <property type="project" value="TreeGrafter"/>
</dbReference>
<organism evidence="5 6">
    <name type="scientific">Tannerella forsythia</name>
    <name type="common">Bacteroides forsythus</name>
    <dbReference type="NCBI Taxonomy" id="28112"/>
    <lineage>
        <taxon>Bacteria</taxon>
        <taxon>Pseudomonadati</taxon>
        <taxon>Bacteroidota</taxon>
        <taxon>Bacteroidia</taxon>
        <taxon>Bacteroidales</taxon>
        <taxon>Tannerellaceae</taxon>
        <taxon>Tannerella</taxon>
    </lineage>
</organism>
<dbReference type="EMBL" id="FMMM01000054">
    <property type="protein sequence ID" value="SCQ21607.1"/>
    <property type="molecule type" value="Genomic_DNA"/>
</dbReference>
<protein>
    <recommendedName>
        <fullName evidence="3">Ribosome maturation factor RimP</fullName>
    </recommendedName>
</protein>
<dbReference type="PANTHER" id="PTHR33867">
    <property type="entry name" value="RIBOSOME MATURATION FACTOR RIMP"/>
    <property type="match status" value="1"/>
</dbReference>
<dbReference type="Proteomes" id="UP000182057">
    <property type="component" value="Unassembled WGS sequence"/>
</dbReference>
<dbReference type="Gene3D" id="3.30.300.70">
    <property type="entry name" value="RimP-like superfamily, N-terminal"/>
    <property type="match status" value="1"/>
</dbReference>
<dbReference type="SUPFAM" id="SSF75420">
    <property type="entry name" value="YhbC-like, N-terminal domain"/>
    <property type="match status" value="1"/>
</dbReference>
<comment type="subcellular location">
    <subcellularLocation>
        <location evidence="3">Cytoplasm</location>
    </subcellularLocation>
</comment>
<comment type="function">
    <text evidence="3">Required for maturation of 30S ribosomal subunits.</text>
</comment>
<evidence type="ECO:0000256" key="3">
    <source>
        <dbReference type="HAMAP-Rule" id="MF_01077"/>
    </source>
</evidence>
<feature type="domain" description="Ribosome maturation factor RimP N-terminal" evidence="4">
    <location>
        <begin position="24"/>
        <end position="87"/>
    </location>
</feature>
<evidence type="ECO:0000313" key="5">
    <source>
        <dbReference type="EMBL" id="SCQ21607.1"/>
    </source>
</evidence>
<keyword evidence="2 3" id="KW-0690">Ribosome biogenesis</keyword>
<sequence length="167" mass="18370">MGASSPHLSIIEMIEAKMVAGLAEAYLADSECYLVDVTVAPDNLIVVEIDHDQAVGIEDCVALSRYIEAGLDRDVEDYELEVTSTGLTSPFKTLRQYLKNIGNEVEVLLKSGEKLSGCLKSADDTGFVVTVGRPVKPEGAKRKVTVCTDESYLYDEIKYTKNIIRFK</sequence>